<evidence type="ECO:0000313" key="7">
    <source>
        <dbReference type="Proteomes" id="UP000276215"/>
    </source>
</evidence>
<dbReference type="GO" id="GO:0005634">
    <property type="term" value="C:nucleus"/>
    <property type="evidence" value="ECO:0007669"/>
    <property type="project" value="TreeGrafter"/>
</dbReference>
<protein>
    <submittedName>
        <fullName evidence="6">DUF1014-domain-containing protein</fullName>
    </submittedName>
</protein>
<evidence type="ECO:0000256" key="2">
    <source>
        <dbReference type="ARBA" id="ARBA00023054"/>
    </source>
</evidence>
<dbReference type="InterPro" id="IPR054413">
    <property type="entry name" value="LSO1/2"/>
</dbReference>
<reference evidence="6 7" key="1">
    <citation type="journal article" date="2018" name="Nat. Ecol. Evol.">
        <title>Pezizomycetes genomes reveal the molecular basis of ectomycorrhizal truffle lifestyle.</title>
        <authorList>
            <person name="Murat C."/>
            <person name="Payen T."/>
            <person name="Noel B."/>
            <person name="Kuo A."/>
            <person name="Morin E."/>
            <person name="Chen J."/>
            <person name="Kohler A."/>
            <person name="Krizsan K."/>
            <person name="Balestrini R."/>
            <person name="Da Silva C."/>
            <person name="Montanini B."/>
            <person name="Hainaut M."/>
            <person name="Levati E."/>
            <person name="Barry K.W."/>
            <person name="Belfiori B."/>
            <person name="Cichocki N."/>
            <person name="Clum A."/>
            <person name="Dockter R.B."/>
            <person name="Fauchery L."/>
            <person name="Guy J."/>
            <person name="Iotti M."/>
            <person name="Le Tacon F."/>
            <person name="Lindquist E.A."/>
            <person name="Lipzen A."/>
            <person name="Malagnac F."/>
            <person name="Mello A."/>
            <person name="Molinier V."/>
            <person name="Miyauchi S."/>
            <person name="Poulain J."/>
            <person name="Riccioni C."/>
            <person name="Rubini A."/>
            <person name="Sitrit Y."/>
            <person name="Splivallo R."/>
            <person name="Traeger S."/>
            <person name="Wang M."/>
            <person name="Zifcakova L."/>
            <person name="Wipf D."/>
            <person name="Zambonelli A."/>
            <person name="Paolocci F."/>
            <person name="Nowrousian M."/>
            <person name="Ottonello S."/>
            <person name="Baldrian P."/>
            <person name="Spatafora J.W."/>
            <person name="Henrissat B."/>
            <person name="Nagy L.G."/>
            <person name="Aury J.M."/>
            <person name="Wincker P."/>
            <person name="Grigoriev I.V."/>
            <person name="Bonfante P."/>
            <person name="Martin F.M."/>
        </authorList>
    </citation>
    <scope>NUCLEOTIDE SEQUENCE [LARGE SCALE GENOMIC DNA]</scope>
    <source>
        <strain evidence="6 7">120613-1</strain>
    </source>
</reference>
<feature type="compositionally biased region" description="Basic and acidic residues" evidence="3">
    <location>
        <begin position="26"/>
        <end position="63"/>
    </location>
</feature>
<dbReference type="InterPro" id="IPR010422">
    <property type="entry name" value="Ccdc124/Oxs1"/>
</dbReference>
<evidence type="ECO:0000256" key="3">
    <source>
        <dbReference type="SAM" id="MobiDB-lite"/>
    </source>
</evidence>
<evidence type="ECO:0000313" key="6">
    <source>
        <dbReference type="EMBL" id="RPA92694.1"/>
    </source>
</evidence>
<dbReference type="Pfam" id="PF22048">
    <property type="entry name" value="LSO1_2-like"/>
    <property type="match status" value="1"/>
</dbReference>
<gene>
    <name evidence="6" type="ORF">L873DRAFT_1817213</name>
</gene>
<dbReference type="Proteomes" id="UP000276215">
    <property type="component" value="Unassembled WGS sequence"/>
</dbReference>
<keyword evidence="7" id="KW-1185">Reference proteome</keyword>
<dbReference type="InterPro" id="IPR054414">
    <property type="entry name" value="Ccdc124/Oxs1_C"/>
</dbReference>
<dbReference type="PANTHER" id="PTHR21680:SF0">
    <property type="entry name" value="COILED-COIL DOMAIN-CONTAINING PROTEIN 124"/>
    <property type="match status" value="1"/>
</dbReference>
<dbReference type="GO" id="GO:0006366">
    <property type="term" value="P:transcription by RNA polymerase II"/>
    <property type="evidence" value="ECO:0007669"/>
    <property type="project" value="TreeGrafter"/>
</dbReference>
<name>A0A3N4JFS8_9PEZI</name>
<evidence type="ECO:0000259" key="5">
    <source>
        <dbReference type="Pfam" id="PF22048"/>
    </source>
</evidence>
<organism evidence="6 7">
    <name type="scientific">Choiromyces venosus 120613-1</name>
    <dbReference type="NCBI Taxonomy" id="1336337"/>
    <lineage>
        <taxon>Eukaryota</taxon>
        <taxon>Fungi</taxon>
        <taxon>Dikarya</taxon>
        <taxon>Ascomycota</taxon>
        <taxon>Pezizomycotina</taxon>
        <taxon>Pezizomycetes</taxon>
        <taxon>Pezizales</taxon>
        <taxon>Tuberaceae</taxon>
        <taxon>Choiromyces</taxon>
    </lineage>
</organism>
<dbReference type="EMBL" id="ML120467">
    <property type="protein sequence ID" value="RPA92694.1"/>
    <property type="molecule type" value="Genomic_DNA"/>
</dbReference>
<accession>A0A3N4JFS8</accession>
<comment type="similarity">
    <text evidence="1">Belongs to the CCDC124 family.</text>
</comment>
<feature type="compositionally biased region" description="Basic and acidic residues" evidence="3">
    <location>
        <begin position="1"/>
        <end position="10"/>
    </location>
</feature>
<evidence type="ECO:0000256" key="1">
    <source>
        <dbReference type="ARBA" id="ARBA00008296"/>
    </source>
</evidence>
<keyword evidence="2" id="KW-0175">Coiled coil</keyword>
<sequence length="211" mass="22744">MPPKRGENTRKVAGNAKKAAAAAAKADAENARKAAEEAQEWDKGAKSNAKKEAAEAKKRDAAAKKAAAAAALAEEEAALPSKPKPMKTGPAKRTRGIDSALGSLSASNVDDALDALTLATGADKSTIDRHPEKRFKAAYAVYEERRLPEVREEHKGLRLGQMKELIKKEFEKSEENPFNQVGNVHYNATRDEIALAKKAEMDKIEARLGGK</sequence>
<feature type="domain" description="Coiled-coil" evidence="4">
    <location>
        <begin position="102"/>
        <end position="180"/>
    </location>
</feature>
<dbReference type="Pfam" id="PF06244">
    <property type="entry name" value="Ccdc124"/>
    <property type="match status" value="1"/>
</dbReference>
<dbReference type="GO" id="GO:0003713">
    <property type="term" value="F:transcription coactivator activity"/>
    <property type="evidence" value="ECO:0007669"/>
    <property type="project" value="TreeGrafter"/>
</dbReference>
<dbReference type="STRING" id="1336337.A0A3N4JFS8"/>
<proteinExistence type="inferred from homology"/>
<feature type="compositionally biased region" description="Low complexity" evidence="3">
    <location>
        <begin position="16"/>
        <end position="25"/>
    </location>
</feature>
<dbReference type="PANTHER" id="PTHR21680">
    <property type="entry name" value="COILED-COIL DOMAIN-CONTAINING PROTEIN 124"/>
    <property type="match status" value="1"/>
</dbReference>
<evidence type="ECO:0000259" key="4">
    <source>
        <dbReference type="Pfam" id="PF06244"/>
    </source>
</evidence>
<dbReference type="AlphaFoldDB" id="A0A3N4JFS8"/>
<dbReference type="OrthoDB" id="76412at2759"/>
<feature type="region of interest" description="Disordered" evidence="3">
    <location>
        <begin position="1"/>
        <end position="99"/>
    </location>
</feature>
<feature type="domain" description="LSO1/LSO2" evidence="5">
    <location>
        <begin position="10"/>
        <end position="76"/>
    </location>
</feature>